<gene>
    <name evidence="3" type="ORF">DWX18_06890</name>
    <name evidence="2" type="ORF">OJ597_08525</name>
</gene>
<sequence length="178" mass="20885">MKRHGENPSYDGIAKFWKENQVFEELVKIRYLLNSKYDSYEGFKNHLKTENSNQDFNSSLLFELMDELDKYLSDTVKDTSNLTQADIAVHNEMHGQTRDRIDHLSEKIDSLTQRVTENNKTTRQLEQEKTKSLSLNSDFNAETEVDIIKRILQEGFPIGNYKTNLQNFFLMGIKIIIR</sequence>
<feature type="coiled-coil region" evidence="1">
    <location>
        <begin position="94"/>
        <end position="128"/>
    </location>
</feature>
<evidence type="ECO:0000313" key="5">
    <source>
        <dbReference type="Proteomes" id="UP001526076"/>
    </source>
</evidence>
<dbReference type="AlphaFoldDB" id="A0A412PMC7"/>
<reference evidence="3 4" key="1">
    <citation type="submission" date="2018-08" db="EMBL/GenBank/DDBJ databases">
        <title>A genome reference for cultivated species of the human gut microbiota.</title>
        <authorList>
            <person name="Zou Y."/>
            <person name="Xue W."/>
            <person name="Luo G."/>
        </authorList>
    </citation>
    <scope>NUCLEOTIDE SEQUENCE [LARGE SCALE GENOMIC DNA]</scope>
    <source>
        <strain evidence="3 4">AF18-38</strain>
    </source>
</reference>
<evidence type="ECO:0000313" key="3">
    <source>
        <dbReference type="EMBL" id="RGT60490.1"/>
    </source>
</evidence>
<protein>
    <submittedName>
        <fullName evidence="3">Uncharacterized protein</fullName>
    </submittedName>
</protein>
<accession>A0A412PMC7</accession>
<name>A0A412PMC7_STRAP</name>
<evidence type="ECO:0000313" key="4">
    <source>
        <dbReference type="Proteomes" id="UP000284046"/>
    </source>
</evidence>
<dbReference type="RefSeq" id="WP_070241637.1">
    <property type="nucleotide sequence ID" value="NZ_CP118046.1"/>
</dbReference>
<evidence type="ECO:0000313" key="2">
    <source>
        <dbReference type="EMBL" id="MCW1042474.1"/>
    </source>
</evidence>
<proteinExistence type="predicted"/>
<dbReference type="Proteomes" id="UP001526076">
    <property type="component" value="Unassembled WGS sequence"/>
</dbReference>
<keyword evidence="5" id="KW-1185">Reference proteome</keyword>
<evidence type="ECO:0000256" key="1">
    <source>
        <dbReference type="SAM" id="Coils"/>
    </source>
</evidence>
<keyword evidence="1" id="KW-0175">Coiled coil</keyword>
<comment type="caution">
    <text evidence="3">The sequence shown here is derived from an EMBL/GenBank/DDBJ whole genome shotgun (WGS) entry which is preliminary data.</text>
</comment>
<reference evidence="2 5" key="2">
    <citation type="submission" date="2022-10" db="EMBL/GenBank/DDBJ databases">
        <title>Comparative genomic study of S. anginosus.</title>
        <authorList>
            <person name="Prasad A."/>
            <person name="Ene A."/>
            <person name="Jablonska S."/>
            <person name="Du J."/>
            <person name="Wolfe A.J."/>
            <person name="Putonti C."/>
        </authorList>
    </citation>
    <scope>NUCLEOTIDE SEQUENCE [LARGE SCALE GENOMIC DNA]</scope>
    <source>
        <strain evidence="2 5">UMB9231</strain>
    </source>
</reference>
<dbReference type="EMBL" id="QRWZ01000008">
    <property type="protein sequence ID" value="RGT60490.1"/>
    <property type="molecule type" value="Genomic_DNA"/>
</dbReference>
<dbReference type="Proteomes" id="UP000284046">
    <property type="component" value="Unassembled WGS sequence"/>
</dbReference>
<organism evidence="3 4">
    <name type="scientific">Streptococcus anginosus</name>
    <dbReference type="NCBI Taxonomy" id="1328"/>
    <lineage>
        <taxon>Bacteria</taxon>
        <taxon>Bacillati</taxon>
        <taxon>Bacillota</taxon>
        <taxon>Bacilli</taxon>
        <taxon>Lactobacillales</taxon>
        <taxon>Streptococcaceae</taxon>
        <taxon>Streptococcus</taxon>
        <taxon>Streptococcus anginosus group</taxon>
    </lineage>
</organism>
<dbReference type="EMBL" id="JAPAHU010000014">
    <property type="protein sequence ID" value="MCW1042474.1"/>
    <property type="molecule type" value="Genomic_DNA"/>
</dbReference>